<dbReference type="SUPFAM" id="SSF53335">
    <property type="entry name" value="S-adenosyl-L-methionine-dependent methyltransferases"/>
    <property type="match status" value="1"/>
</dbReference>
<dbReference type="RefSeq" id="WP_132416181.1">
    <property type="nucleotide sequence ID" value="NZ_SKFG01000001.1"/>
</dbReference>
<dbReference type="OrthoDB" id="9791837at2"/>
<dbReference type="EMBL" id="SKFG01000001">
    <property type="protein sequence ID" value="TCZ81160.1"/>
    <property type="molecule type" value="Genomic_DNA"/>
</dbReference>
<comment type="caution">
    <text evidence="2">The sequence shown here is derived from an EMBL/GenBank/DDBJ whole genome shotgun (WGS) entry which is preliminary data.</text>
</comment>
<dbReference type="GO" id="GO:0008757">
    <property type="term" value="F:S-adenosylmethionine-dependent methyltransferase activity"/>
    <property type="evidence" value="ECO:0007669"/>
    <property type="project" value="InterPro"/>
</dbReference>
<reference evidence="2 3" key="1">
    <citation type="submission" date="2019-03" db="EMBL/GenBank/DDBJ databases">
        <authorList>
            <person name="Kim M.K.M."/>
        </authorList>
    </citation>
    <scope>NUCLEOTIDE SEQUENCE [LARGE SCALE GENOMIC DNA]</scope>
    <source>
        <strain evidence="2 3">18JY21-1</strain>
    </source>
</reference>
<dbReference type="InterPro" id="IPR013216">
    <property type="entry name" value="Methyltransf_11"/>
</dbReference>
<proteinExistence type="predicted"/>
<protein>
    <submittedName>
        <fullName evidence="2">SAM-dependent methyltransferase</fullName>
    </submittedName>
</protein>
<dbReference type="AlphaFoldDB" id="A0A4R4ENX1"/>
<dbReference type="Proteomes" id="UP000295418">
    <property type="component" value="Unassembled WGS sequence"/>
</dbReference>
<dbReference type="PANTHER" id="PTHR43464:SF83">
    <property type="entry name" value="MALONYL-[ACYL-CARRIER PROTEIN] O-METHYLTRANSFERASE"/>
    <property type="match status" value="1"/>
</dbReference>
<dbReference type="GO" id="GO:0032259">
    <property type="term" value="P:methylation"/>
    <property type="evidence" value="ECO:0007669"/>
    <property type="project" value="UniProtKB-KW"/>
</dbReference>
<keyword evidence="2" id="KW-0489">Methyltransferase</keyword>
<keyword evidence="3" id="KW-1185">Reference proteome</keyword>
<evidence type="ECO:0000313" key="3">
    <source>
        <dbReference type="Proteomes" id="UP000295418"/>
    </source>
</evidence>
<dbReference type="InterPro" id="IPR029063">
    <property type="entry name" value="SAM-dependent_MTases_sf"/>
</dbReference>
<dbReference type="Pfam" id="PF08241">
    <property type="entry name" value="Methyltransf_11"/>
    <property type="match status" value="1"/>
</dbReference>
<evidence type="ECO:0000259" key="1">
    <source>
        <dbReference type="Pfam" id="PF08241"/>
    </source>
</evidence>
<dbReference type="CDD" id="cd02440">
    <property type="entry name" value="AdoMet_MTases"/>
    <property type="match status" value="1"/>
</dbReference>
<feature type="domain" description="Methyltransferase type 11" evidence="1">
    <location>
        <begin position="39"/>
        <end position="134"/>
    </location>
</feature>
<keyword evidence="2" id="KW-0808">Transferase</keyword>
<dbReference type="Gene3D" id="3.40.50.150">
    <property type="entry name" value="Vaccinia Virus protein VP39"/>
    <property type="match status" value="1"/>
</dbReference>
<accession>A0A4R4ENX1</accession>
<evidence type="ECO:0000313" key="2">
    <source>
        <dbReference type="EMBL" id="TCZ81160.1"/>
    </source>
</evidence>
<organism evidence="2 3">
    <name type="scientific">Paenibacillus albiflavus</name>
    <dbReference type="NCBI Taxonomy" id="2545760"/>
    <lineage>
        <taxon>Bacteria</taxon>
        <taxon>Bacillati</taxon>
        <taxon>Bacillota</taxon>
        <taxon>Bacilli</taxon>
        <taxon>Bacillales</taxon>
        <taxon>Paenibacillaceae</taxon>
        <taxon>Paenibacillus</taxon>
    </lineage>
</organism>
<dbReference type="PANTHER" id="PTHR43464">
    <property type="entry name" value="METHYLTRANSFERASE"/>
    <property type="match status" value="1"/>
</dbReference>
<sequence>MPINFHDQNLQRSYALREANESWRNWIEGKINLQGKSVLDLGCGGGIYSRALAAMGAADVLGMDYSESMLEGARSNLPADHQIRYQQGNALRTGLNDASFDVILERALIHHVQDLDVCFTEAYRLLKPGGQLIVQDRTPEDCLLPGSASHIRGYFAERFPHLAAVEAERRHTSDQVLRSLRKAGFKSINEEKLWEVRRIYEDLQDLRHDLLERRGRSILHELNDSELTEIVEYIEAEMIKVSSRPIVEQDRWTIWFAVK</sequence>
<gene>
    <name evidence="2" type="ORF">E0485_02470</name>
</gene>
<name>A0A4R4ENX1_9BACL</name>